<name>H7EJ41_9SPIR</name>
<dbReference type="InterPro" id="IPR042229">
    <property type="entry name" value="Listeria/Bacterioides_rpt_sf"/>
</dbReference>
<feature type="signal peptide" evidence="2">
    <location>
        <begin position="1"/>
        <end position="21"/>
    </location>
</feature>
<dbReference type="EMBL" id="AGRW01000040">
    <property type="protein sequence ID" value="EIC02355.1"/>
    <property type="molecule type" value="Genomic_DNA"/>
</dbReference>
<sequence length="541" mass="58532">MNARKPLFMTALAVLISSASAFLAGCGGLSESIEEDLSSSYSFFDVNPESSGEAQRKDISYRIGTTLSSAELPSTADCPFENMRAGYKIDGWKFAGDEAQVPDTIALLEDGTVSSVTVTPKPERFYVSNWSPITYFVVFDANGGSGEMERQSLEYDTESPLAGNAFTRNGYGFKSWNTVADGSGTSFDDGASVLNMAESDGATITLYAIWHKTKITISFDANGGGGTLPPLQDITVGTQLPANPLTKTGHTFSFWSATKADGTALSYSDGETLTEENWPNEDITLVAQWQPNTYILTMESNDGTSTSEQQEFTFGTEQPLGGCTFSKTGYSFAGWNTQADGSGTSYADGESISLSEDTTVYAQWTMQTLRLSFNADGGSGTMADQTIPFDSLPFTLPQNGFSNTGFNFMGWSLAPSAQSAQFQDRDEITEANWDEFTYAADTTNVLYAVWSRRIQFSMQPDQEKISVTYSATGVTFTSTEAHSSYSWKISGGSIIGSGSSITLLYDDYDDGVRRTLTLIMEDDVEPPELPVTVSSFSFVVN</sequence>
<evidence type="ECO:0000256" key="1">
    <source>
        <dbReference type="ARBA" id="ARBA00004196"/>
    </source>
</evidence>
<dbReference type="NCBIfam" id="TIGR02543">
    <property type="entry name" value="List_Bact_rpt"/>
    <property type="match status" value="1"/>
</dbReference>
<comment type="caution">
    <text evidence="3">The sequence shown here is derived from an EMBL/GenBank/DDBJ whole genome shotgun (WGS) entry which is preliminary data.</text>
</comment>
<keyword evidence="2" id="KW-0732">Signal</keyword>
<dbReference type="RefSeq" id="WP_002703166.1">
    <property type="nucleotide sequence ID" value="NZ_AGRW01000040.1"/>
</dbReference>
<dbReference type="InterPro" id="IPR013378">
    <property type="entry name" value="InlB-like_B-rpt"/>
</dbReference>
<gene>
    <name evidence="3" type="ORF">TresaDRAFT_1802</name>
</gene>
<feature type="chain" id="PRO_5003608710" evidence="2">
    <location>
        <begin position="22"/>
        <end position="541"/>
    </location>
</feature>
<comment type="subcellular location">
    <subcellularLocation>
        <location evidence="1">Cell envelope</location>
    </subcellularLocation>
</comment>
<dbReference type="STRING" id="907348.TresaDRAFT_1802"/>
<dbReference type="PROSITE" id="PS51257">
    <property type="entry name" value="PROKAR_LIPOPROTEIN"/>
    <property type="match status" value="1"/>
</dbReference>
<dbReference type="Pfam" id="PF09479">
    <property type="entry name" value="Flg_new"/>
    <property type="match status" value="4"/>
</dbReference>
<dbReference type="eggNOG" id="COG3209">
    <property type="taxonomic scope" value="Bacteria"/>
</dbReference>
<evidence type="ECO:0000313" key="4">
    <source>
        <dbReference type="Proteomes" id="UP000003571"/>
    </source>
</evidence>
<reference evidence="3 4" key="1">
    <citation type="submission" date="2011-09" db="EMBL/GenBank/DDBJ databases">
        <title>The draft genome of Treponema saccharophilum DSM 2985.</title>
        <authorList>
            <consortium name="US DOE Joint Genome Institute (JGI-PGF)"/>
            <person name="Lucas S."/>
            <person name="Copeland A."/>
            <person name="Lapidus A."/>
            <person name="Glavina del Rio T."/>
            <person name="Dalin E."/>
            <person name="Tice H."/>
            <person name="Bruce D."/>
            <person name="Goodwin L."/>
            <person name="Pitluck S."/>
            <person name="Peters L."/>
            <person name="Kyrpides N."/>
            <person name="Mavromatis K."/>
            <person name="Ivanova N."/>
            <person name="Markowitz V."/>
            <person name="Cheng J.-F."/>
            <person name="Hugenholtz P."/>
            <person name="Woyke T."/>
            <person name="Wu D."/>
            <person name="Gronow S."/>
            <person name="Wellnitz S."/>
            <person name="Brambilla E."/>
            <person name="Klenk H.-P."/>
            <person name="Eisen J.A."/>
        </authorList>
    </citation>
    <scope>NUCLEOTIDE SEQUENCE [LARGE SCALE GENOMIC DNA]</scope>
    <source>
        <strain evidence="3 4">DSM 2985</strain>
    </source>
</reference>
<organism evidence="3 4">
    <name type="scientific">Treponema saccharophilum DSM 2985</name>
    <dbReference type="NCBI Taxonomy" id="907348"/>
    <lineage>
        <taxon>Bacteria</taxon>
        <taxon>Pseudomonadati</taxon>
        <taxon>Spirochaetota</taxon>
        <taxon>Spirochaetia</taxon>
        <taxon>Spirochaetales</taxon>
        <taxon>Treponemataceae</taxon>
        <taxon>Treponema</taxon>
    </lineage>
</organism>
<protein>
    <submittedName>
        <fullName evidence="3">Cell wall/surface repeat protein</fullName>
    </submittedName>
</protein>
<dbReference type="GO" id="GO:0030313">
    <property type="term" value="C:cell envelope"/>
    <property type="evidence" value="ECO:0007669"/>
    <property type="project" value="UniProtKB-SubCell"/>
</dbReference>
<dbReference type="PATRIC" id="fig|907348.3.peg.858"/>
<dbReference type="AlphaFoldDB" id="H7EJ41"/>
<accession>H7EJ41</accession>
<dbReference type="Proteomes" id="UP000003571">
    <property type="component" value="Unassembled WGS sequence"/>
</dbReference>
<dbReference type="Gene3D" id="2.60.40.4270">
    <property type="entry name" value="Listeria-Bacteroides repeat domain"/>
    <property type="match status" value="4"/>
</dbReference>
<dbReference type="OrthoDB" id="363253at2"/>
<evidence type="ECO:0000313" key="3">
    <source>
        <dbReference type="EMBL" id="EIC02355.1"/>
    </source>
</evidence>
<evidence type="ECO:0000256" key="2">
    <source>
        <dbReference type="SAM" id="SignalP"/>
    </source>
</evidence>
<keyword evidence="4" id="KW-1185">Reference proteome</keyword>
<proteinExistence type="predicted"/>